<name>A0A6S6QYU7_9FIRM</name>
<sequence>MIQEIKRIVENYLSNAKLCSIIPGTVTKDGIRISEKLVIPEELVFGNMKKNLIIGDSVRLLRNHGGQQYFILEVIE</sequence>
<proteinExistence type="predicted"/>
<evidence type="ECO:0000313" key="2">
    <source>
        <dbReference type="Proteomes" id="UP000515561"/>
    </source>
</evidence>
<dbReference type="KEGG" id="acel:acsn021_01640"/>
<dbReference type="Proteomes" id="UP000515561">
    <property type="component" value="Chromosome"/>
</dbReference>
<reference evidence="1 2" key="1">
    <citation type="journal article" date="2016" name="Int. J. Syst. Evol. Microbiol.">
        <title>Descriptions of Anaerotaenia torta gen. nov., sp. nov. and Anaerocolumna cellulosilytica gen. nov., sp. nov. isolated from a methanogenic reactor of cattle waste.</title>
        <authorList>
            <person name="Uek A."/>
            <person name="Ohtaki Y."/>
            <person name="Kaku N."/>
            <person name="Ueki K."/>
        </authorList>
    </citation>
    <scope>NUCLEOTIDE SEQUENCE [LARGE SCALE GENOMIC DNA]</scope>
    <source>
        <strain evidence="1 2">SN021</strain>
    </source>
</reference>
<gene>
    <name evidence="1" type="ORF">acsn021_01640</name>
</gene>
<protein>
    <submittedName>
        <fullName evidence="1">Uncharacterized protein</fullName>
    </submittedName>
</protein>
<dbReference type="AlphaFoldDB" id="A0A6S6QYU7"/>
<organism evidence="1 2">
    <name type="scientific">Anaerocolumna cellulosilytica</name>
    <dbReference type="NCBI Taxonomy" id="433286"/>
    <lineage>
        <taxon>Bacteria</taxon>
        <taxon>Bacillati</taxon>
        <taxon>Bacillota</taxon>
        <taxon>Clostridia</taxon>
        <taxon>Lachnospirales</taxon>
        <taxon>Lachnospiraceae</taxon>
        <taxon>Anaerocolumna</taxon>
    </lineage>
</organism>
<dbReference type="RefSeq" id="WP_184095708.1">
    <property type="nucleotide sequence ID" value="NZ_AP023367.1"/>
</dbReference>
<evidence type="ECO:0000313" key="1">
    <source>
        <dbReference type="EMBL" id="BCJ92595.1"/>
    </source>
</evidence>
<dbReference type="EMBL" id="AP023367">
    <property type="protein sequence ID" value="BCJ92595.1"/>
    <property type="molecule type" value="Genomic_DNA"/>
</dbReference>
<keyword evidence="2" id="KW-1185">Reference proteome</keyword>
<accession>A0A6S6QYU7</accession>